<comment type="function">
    <text evidence="8">DNA-binding protein that binds to both single- and double-stranded DNA. Binds preferentially to UV-damaged DNA. May be involved in DNA-metabolic processes.</text>
</comment>
<dbReference type="PANTHER" id="PTHR14773">
    <property type="entry name" value="WD REPEAT-CONTAINING PROTEIN 76"/>
    <property type="match status" value="1"/>
</dbReference>
<feature type="region of interest" description="Disordered" evidence="9">
    <location>
        <begin position="27"/>
        <end position="133"/>
    </location>
</feature>
<dbReference type="OrthoDB" id="9890280at2759"/>
<feature type="repeat" description="WD" evidence="7">
    <location>
        <begin position="458"/>
        <end position="491"/>
    </location>
</feature>
<dbReference type="SMART" id="SM00320">
    <property type="entry name" value="WD40"/>
    <property type="match status" value="4"/>
</dbReference>
<evidence type="ECO:0000313" key="11">
    <source>
        <dbReference type="Proteomes" id="UP000054097"/>
    </source>
</evidence>
<feature type="compositionally biased region" description="Acidic residues" evidence="9">
    <location>
        <begin position="79"/>
        <end position="91"/>
    </location>
</feature>
<dbReference type="PROSITE" id="PS50294">
    <property type="entry name" value="WD_REPEATS_REGION"/>
    <property type="match status" value="1"/>
</dbReference>
<dbReference type="EMBL" id="KN824291">
    <property type="protein sequence ID" value="KIM28694.1"/>
    <property type="molecule type" value="Genomic_DNA"/>
</dbReference>
<dbReference type="PROSITE" id="PS00678">
    <property type="entry name" value="WD_REPEATS_1"/>
    <property type="match status" value="1"/>
</dbReference>
<dbReference type="PROSITE" id="PS50082">
    <property type="entry name" value="WD_REPEATS_2"/>
    <property type="match status" value="1"/>
</dbReference>
<dbReference type="InterPro" id="IPR001680">
    <property type="entry name" value="WD40_rpt"/>
</dbReference>
<dbReference type="InterPro" id="IPR036322">
    <property type="entry name" value="WD40_repeat_dom_sf"/>
</dbReference>
<feature type="compositionally biased region" description="Acidic residues" evidence="9">
    <location>
        <begin position="259"/>
        <end position="268"/>
    </location>
</feature>
<evidence type="ECO:0000256" key="8">
    <source>
        <dbReference type="RuleBase" id="RU365004"/>
    </source>
</evidence>
<evidence type="ECO:0000256" key="1">
    <source>
        <dbReference type="ARBA" id="ARBA00005434"/>
    </source>
</evidence>
<dbReference type="GO" id="GO:0005634">
    <property type="term" value="C:nucleus"/>
    <property type="evidence" value="ECO:0007669"/>
    <property type="project" value="TreeGrafter"/>
</dbReference>
<evidence type="ECO:0000256" key="7">
    <source>
        <dbReference type="PROSITE-ProRule" id="PRU00221"/>
    </source>
</evidence>
<evidence type="ECO:0000313" key="10">
    <source>
        <dbReference type="EMBL" id="KIM28694.1"/>
    </source>
</evidence>
<evidence type="ECO:0000256" key="9">
    <source>
        <dbReference type="SAM" id="MobiDB-lite"/>
    </source>
</evidence>
<gene>
    <name evidence="10" type="ORF">M408DRAFT_8524</name>
</gene>
<keyword evidence="3 7" id="KW-0853">WD repeat</keyword>
<accession>A0A0C3B9C6</accession>
<reference evidence="11" key="2">
    <citation type="submission" date="2015-01" db="EMBL/GenBank/DDBJ databases">
        <title>Evolutionary Origins and Diversification of the Mycorrhizal Mutualists.</title>
        <authorList>
            <consortium name="DOE Joint Genome Institute"/>
            <consortium name="Mycorrhizal Genomics Consortium"/>
            <person name="Kohler A."/>
            <person name="Kuo A."/>
            <person name="Nagy L.G."/>
            <person name="Floudas D."/>
            <person name="Copeland A."/>
            <person name="Barry K.W."/>
            <person name="Cichocki N."/>
            <person name="Veneault-Fourrey C."/>
            <person name="LaButti K."/>
            <person name="Lindquist E.A."/>
            <person name="Lipzen A."/>
            <person name="Lundell T."/>
            <person name="Morin E."/>
            <person name="Murat C."/>
            <person name="Riley R."/>
            <person name="Ohm R."/>
            <person name="Sun H."/>
            <person name="Tunlid A."/>
            <person name="Henrissat B."/>
            <person name="Grigoriev I.V."/>
            <person name="Hibbett D.S."/>
            <person name="Martin F."/>
        </authorList>
    </citation>
    <scope>NUCLEOTIDE SEQUENCE [LARGE SCALE GENOMIC DNA]</scope>
    <source>
        <strain evidence="11">MAFF 305830</strain>
    </source>
</reference>
<organism evidence="10 11">
    <name type="scientific">Serendipita vermifera MAFF 305830</name>
    <dbReference type="NCBI Taxonomy" id="933852"/>
    <lineage>
        <taxon>Eukaryota</taxon>
        <taxon>Fungi</taxon>
        <taxon>Dikarya</taxon>
        <taxon>Basidiomycota</taxon>
        <taxon>Agaricomycotina</taxon>
        <taxon>Agaricomycetes</taxon>
        <taxon>Sebacinales</taxon>
        <taxon>Serendipitaceae</taxon>
        <taxon>Serendipita</taxon>
    </lineage>
</organism>
<feature type="region of interest" description="Disordered" evidence="9">
    <location>
        <begin position="253"/>
        <end position="275"/>
    </location>
</feature>
<dbReference type="Gene3D" id="2.130.10.10">
    <property type="entry name" value="YVTN repeat-like/Quinoprotein amine dehydrogenase"/>
    <property type="match status" value="1"/>
</dbReference>
<sequence length="599" mass="67880">MPPTLTEYERERQANIEKNRALLQELKLEDGPSSLGFVSINPPKGKSKASTRDGGAKPVQPKKAAGKKRKSMGGRSNKDEDDDDDDDSEEEVIIRRMPTRRGRKSAIDPNETPAQRAKREKEEEARAAREEQERLDALELAKKASQPRHHDLEFAEILEQDKSDDEDAKNKHRAALMLELGGLCNDVYPRARAEGERVKATEKERMKKEMAKMKVVARAKVTQDRVYSMAYHPEKTKDILFFGDKHGQLGIWDARAPSDEPDDDDDEEAAKTKEDGKYWRLQPHWPATSKSSISGVKFDPVDAHSVYTSAYDCTIRRTSFTTGISKEIFAFEEFLISAFDFTQNGHELWISDTKGGVTHLDMRQDRHDAQRFQLSTKEKIGCVSLNPVDNWSLLASCNDRTLKIWDTRKLMSMPAQERDEDAVDRSSALVEPYEVDHDDVTEWMKDKNDGKPATLRGSWTHGFSVSSAYWDPSGTRILSTCYDDHLRVWDLPRKYLLPDEPLKSFRPAVSLNHDCQTGRWLTVFKAQWSQNPDVYPYFSVGDMKHSLKIISADGDMMADLKDKSKITAVQAVTATHPRVIGRAASGNASGRCVLWSVDD</sequence>
<dbReference type="GO" id="GO:2000001">
    <property type="term" value="P:regulation of DNA damage checkpoint"/>
    <property type="evidence" value="ECO:0007669"/>
    <property type="project" value="TreeGrafter"/>
</dbReference>
<name>A0A0C3B9C6_SERVB</name>
<evidence type="ECO:0000256" key="5">
    <source>
        <dbReference type="ARBA" id="ARBA00022763"/>
    </source>
</evidence>
<protein>
    <recommendedName>
        <fullName evidence="2 8">DNA damage-binding protein CMR1</fullName>
    </recommendedName>
</protein>
<dbReference type="Proteomes" id="UP000054097">
    <property type="component" value="Unassembled WGS sequence"/>
</dbReference>
<keyword evidence="11" id="KW-1185">Reference proteome</keyword>
<evidence type="ECO:0000256" key="2">
    <source>
        <dbReference type="ARBA" id="ARBA00021132"/>
    </source>
</evidence>
<dbReference type="HOGENOM" id="CLU_017019_1_0_1"/>
<keyword evidence="6 8" id="KW-0238">DNA-binding</keyword>
<feature type="compositionally biased region" description="Basic and acidic residues" evidence="9">
    <location>
        <begin position="117"/>
        <end position="133"/>
    </location>
</feature>
<dbReference type="PANTHER" id="PTHR14773:SF0">
    <property type="entry name" value="WD REPEAT-CONTAINING PROTEIN 76"/>
    <property type="match status" value="1"/>
</dbReference>
<dbReference type="GO" id="GO:0003677">
    <property type="term" value="F:DNA binding"/>
    <property type="evidence" value="ECO:0007669"/>
    <property type="project" value="UniProtKB-UniRule"/>
</dbReference>
<dbReference type="InterPro" id="IPR019775">
    <property type="entry name" value="WD40_repeat_CS"/>
</dbReference>
<dbReference type="GO" id="GO:0006974">
    <property type="term" value="P:DNA damage response"/>
    <property type="evidence" value="ECO:0007669"/>
    <property type="project" value="UniProtKB-KW"/>
</dbReference>
<dbReference type="InterPro" id="IPR015943">
    <property type="entry name" value="WD40/YVTN_repeat-like_dom_sf"/>
</dbReference>
<dbReference type="Pfam" id="PF00400">
    <property type="entry name" value="WD40"/>
    <property type="match status" value="2"/>
</dbReference>
<keyword evidence="4" id="KW-0677">Repeat</keyword>
<evidence type="ECO:0000256" key="4">
    <source>
        <dbReference type="ARBA" id="ARBA00022737"/>
    </source>
</evidence>
<dbReference type="STRING" id="933852.A0A0C3B9C6"/>
<proteinExistence type="inferred from homology"/>
<reference evidence="10 11" key="1">
    <citation type="submission" date="2014-04" db="EMBL/GenBank/DDBJ databases">
        <authorList>
            <consortium name="DOE Joint Genome Institute"/>
            <person name="Kuo A."/>
            <person name="Zuccaro A."/>
            <person name="Kohler A."/>
            <person name="Nagy L.G."/>
            <person name="Floudas D."/>
            <person name="Copeland A."/>
            <person name="Barry K.W."/>
            <person name="Cichocki N."/>
            <person name="Veneault-Fourrey C."/>
            <person name="LaButti K."/>
            <person name="Lindquist E.A."/>
            <person name="Lipzen A."/>
            <person name="Lundell T."/>
            <person name="Morin E."/>
            <person name="Murat C."/>
            <person name="Sun H."/>
            <person name="Tunlid A."/>
            <person name="Henrissat B."/>
            <person name="Grigoriev I.V."/>
            <person name="Hibbett D.S."/>
            <person name="Martin F."/>
            <person name="Nordberg H.P."/>
            <person name="Cantor M.N."/>
            <person name="Hua S.X."/>
        </authorList>
    </citation>
    <scope>NUCLEOTIDE SEQUENCE [LARGE SCALE GENOMIC DNA]</scope>
    <source>
        <strain evidence="10 11">MAFF 305830</strain>
    </source>
</reference>
<dbReference type="InterPro" id="IPR050853">
    <property type="entry name" value="WD_repeat_DNA-damage-binding"/>
</dbReference>
<keyword evidence="5 8" id="KW-0227">DNA damage</keyword>
<comment type="similarity">
    <text evidence="1 8">Belongs to the WD repeat DDB2/WDR76 family.</text>
</comment>
<dbReference type="SUPFAM" id="SSF50978">
    <property type="entry name" value="WD40 repeat-like"/>
    <property type="match status" value="1"/>
</dbReference>
<evidence type="ECO:0000256" key="3">
    <source>
        <dbReference type="ARBA" id="ARBA00022574"/>
    </source>
</evidence>
<evidence type="ECO:0000256" key="6">
    <source>
        <dbReference type="ARBA" id="ARBA00023125"/>
    </source>
</evidence>
<dbReference type="AlphaFoldDB" id="A0A0C3B9C6"/>